<gene>
    <name evidence="3" type="ORF">PSTG_01321</name>
</gene>
<dbReference type="SUPFAM" id="SSF52499">
    <property type="entry name" value="Isochorismatase-like hydrolases"/>
    <property type="match status" value="1"/>
</dbReference>
<keyword evidence="4" id="KW-1185">Reference proteome</keyword>
<evidence type="ECO:0000259" key="2">
    <source>
        <dbReference type="Pfam" id="PF00857"/>
    </source>
</evidence>
<dbReference type="Pfam" id="PF00857">
    <property type="entry name" value="Isochorismatase"/>
    <property type="match status" value="1"/>
</dbReference>
<evidence type="ECO:0000256" key="1">
    <source>
        <dbReference type="ARBA" id="ARBA00006336"/>
    </source>
</evidence>
<dbReference type="EMBL" id="AJIL01000007">
    <property type="protein sequence ID" value="KNF05509.1"/>
    <property type="molecule type" value="Genomic_DNA"/>
</dbReference>
<comment type="similarity">
    <text evidence="1">Belongs to the isochorismatase family.</text>
</comment>
<protein>
    <recommendedName>
        <fullName evidence="2">Isochorismatase-like domain-containing protein</fullName>
    </recommendedName>
</protein>
<dbReference type="STRING" id="1165861.A0A0L0W1Y2"/>
<name>A0A0L0W1Y2_9BASI</name>
<dbReference type="InterPro" id="IPR036380">
    <property type="entry name" value="Isochorismatase-like_sf"/>
</dbReference>
<dbReference type="InterPro" id="IPR000868">
    <property type="entry name" value="Isochorismatase-like_dom"/>
</dbReference>
<dbReference type="InterPro" id="IPR050993">
    <property type="entry name" value="Isochorismatase_domain"/>
</dbReference>
<proteinExistence type="inferred from homology"/>
<dbReference type="Gene3D" id="3.40.50.850">
    <property type="entry name" value="Isochorismatase-like"/>
    <property type="match status" value="1"/>
</dbReference>
<dbReference type="PANTHER" id="PTHR14119:SF3">
    <property type="entry name" value="ISOCHORISMATASE DOMAIN-CONTAINING PROTEIN 2"/>
    <property type="match status" value="1"/>
</dbReference>
<comment type="caution">
    <text evidence="3">The sequence shown here is derived from an EMBL/GenBank/DDBJ whole genome shotgun (WGS) entry which is preliminary data.</text>
</comment>
<dbReference type="Proteomes" id="UP000054564">
    <property type="component" value="Unassembled WGS sequence"/>
</dbReference>
<dbReference type="PANTHER" id="PTHR14119">
    <property type="entry name" value="HYDROLASE"/>
    <property type="match status" value="1"/>
</dbReference>
<feature type="domain" description="Isochorismatase-like" evidence="2">
    <location>
        <begin position="13"/>
        <end position="174"/>
    </location>
</feature>
<dbReference type="AlphaFoldDB" id="A0A0L0W1Y2"/>
<dbReference type="OrthoDB" id="269496at2759"/>
<evidence type="ECO:0000313" key="4">
    <source>
        <dbReference type="Proteomes" id="UP000054564"/>
    </source>
</evidence>
<sequence>MINQLKTIKPNNTVILLCDMQERFRTKINHFEHVEKMAEKLLKAATTLEIPILATEQYPKALGGTVKSLMDLIPSSIVPRTETDTDKRVYPKTSFSMYQVPQIKSALQQQSGTNVALVGIETHICILQTSLDLINGGFNVHVLADAVSSCNPQERSVALQSIRDAGGNITTTESFIYRLLSDANHPKSKEIFAIVKEYSPDTKSALEALC</sequence>
<organism evidence="3 4">
    <name type="scientific">Puccinia striiformis f. sp. tritici PST-78</name>
    <dbReference type="NCBI Taxonomy" id="1165861"/>
    <lineage>
        <taxon>Eukaryota</taxon>
        <taxon>Fungi</taxon>
        <taxon>Dikarya</taxon>
        <taxon>Basidiomycota</taxon>
        <taxon>Pucciniomycotina</taxon>
        <taxon>Pucciniomycetes</taxon>
        <taxon>Pucciniales</taxon>
        <taxon>Pucciniaceae</taxon>
        <taxon>Puccinia</taxon>
    </lineage>
</organism>
<accession>A0A0L0W1Y2</accession>
<reference evidence="4" key="1">
    <citation type="submission" date="2014-03" db="EMBL/GenBank/DDBJ databases">
        <title>The Genome Sequence of Puccinia striiformis f. sp. tritici PST-78.</title>
        <authorList>
            <consortium name="The Broad Institute Genome Sequencing Platform"/>
            <person name="Cuomo C."/>
            <person name="Hulbert S."/>
            <person name="Chen X."/>
            <person name="Walker B."/>
            <person name="Young S.K."/>
            <person name="Zeng Q."/>
            <person name="Gargeya S."/>
            <person name="Fitzgerald M."/>
            <person name="Haas B."/>
            <person name="Abouelleil A."/>
            <person name="Alvarado L."/>
            <person name="Arachchi H.M."/>
            <person name="Berlin A.M."/>
            <person name="Chapman S.B."/>
            <person name="Goldberg J."/>
            <person name="Griggs A."/>
            <person name="Gujja S."/>
            <person name="Hansen M."/>
            <person name="Howarth C."/>
            <person name="Imamovic A."/>
            <person name="Larimer J."/>
            <person name="McCowan C."/>
            <person name="Montmayeur A."/>
            <person name="Murphy C."/>
            <person name="Neiman D."/>
            <person name="Pearson M."/>
            <person name="Priest M."/>
            <person name="Roberts A."/>
            <person name="Saif S."/>
            <person name="Shea T."/>
            <person name="Sisk P."/>
            <person name="Sykes S."/>
            <person name="Wortman J."/>
            <person name="Nusbaum C."/>
            <person name="Birren B."/>
        </authorList>
    </citation>
    <scope>NUCLEOTIDE SEQUENCE [LARGE SCALE GENOMIC DNA]</scope>
    <source>
        <strain evidence="4">race PST-78</strain>
    </source>
</reference>
<evidence type="ECO:0000313" key="3">
    <source>
        <dbReference type="EMBL" id="KNF05509.1"/>
    </source>
</evidence>